<dbReference type="Gene3D" id="1.10.287.470">
    <property type="entry name" value="Helix hairpin bin"/>
    <property type="match status" value="1"/>
</dbReference>
<comment type="similarity">
    <text evidence="1">Belongs to the membrane fusion protein (MFP) (TC 8.A.1) family.</text>
</comment>
<gene>
    <name evidence="5" type="ORF">DET45_104196</name>
</gene>
<feature type="domain" description="CzcB-like barrel-sandwich hybrid" evidence="4">
    <location>
        <begin position="52"/>
        <end position="186"/>
    </location>
</feature>
<dbReference type="PANTHER" id="PTHR30469:SF18">
    <property type="entry name" value="RESISTANCE-NODULATION-CELL DIVISION (RND) EFFLUX MEMBRANE FUSION PROTEIN-RELATED"/>
    <property type="match status" value="1"/>
</dbReference>
<keyword evidence="6" id="KW-1185">Reference proteome</keyword>
<evidence type="ECO:0000256" key="3">
    <source>
        <dbReference type="SAM" id="SignalP"/>
    </source>
</evidence>
<proteinExistence type="inferred from homology"/>
<dbReference type="EMBL" id="QGTT01000004">
    <property type="protein sequence ID" value="PWW14257.1"/>
    <property type="molecule type" value="Genomic_DNA"/>
</dbReference>
<keyword evidence="3" id="KW-0732">Signal</keyword>
<reference evidence="5 6" key="1">
    <citation type="submission" date="2018-05" db="EMBL/GenBank/DDBJ databases">
        <title>Freshwater and sediment microbial communities from various areas in North America, analyzing microbe dynamics in response to fracking.</title>
        <authorList>
            <person name="Lamendella R."/>
        </authorList>
    </citation>
    <scope>NUCLEOTIDE SEQUENCE [LARGE SCALE GENOMIC DNA]</scope>
    <source>
        <strain evidence="5 6">125B1</strain>
    </source>
</reference>
<dbReference type="NCBIfam" id="TIGR01730">
    <property type="entry name" value="RND_mfp"/>
    <property type="match status" value="1"/>
</dbReference>
<dbReference type="Gene3D" id="2.40.50.100">
    <property type="match status" value="1"/>
</dbReference>
<keyword evidence="2" id="KW-0175">Coiled coil</keyword>
<feature type="chain" id="PRO_5016351804" evidence="3">
    <location>
        <begin position="28"/>
        <end position="321"/>
    </location>
</feature>
<dbReference type="SUPFAM" id="SSF111369">
    <property type="entry name" value="HlyD-like secretion proteins"/>
    <property type="match status" value="1"/>
</dbReference>
<dbReference type="Pfam" id="PF25973">
    <property type="entry name" value="BSH_CzcB"/>
    <property type="match status" value="1"/>
</dbReference>
<dbReference type="AlphaFoldDB" id="A0A317Q904"/>
<name>A0A317Q904_9GAMM</name>
<accession>A0A317Q904</accession>
<dbReference type="GO" id="GO:1990281">
    <property type="term" value="C:efflux pump complex"/>
    <property type="evidence" value="ECO:0007669"/>
    <property type="project" value="TreeGrafter"/>
</dbReference>
<dbReference type="Gene3D" id="2.40.420.20">
    <property type="match status" value="1"/>
</dbReference>
<feature type="coiled-coil region" evidence="2">
    <location>
        <begin position="92"/>
        <end position="157"/>
    </location>
</feature>
<evidence type="ECO:0000256" key="1">
    <source>
        <dbReference type="ARBA" id="ARBA00009477"/>
    </source>
</evidence>
<dbReference type="Gene3D" id="2.40.30.170">
    <property type="match status" value="1"/>
</dbReference>
<evidence type="ECO:0000256" key="2">
    <source>
        <dbReference type="SAM" id="Coils"/>
    </source>
</evidence>
<dbReference type="Proteomes" id="UP000246964">
    <property type="component" value="Unassembled WGS sequence"/>
</dbReference>
<evidence type="ECO:0000259" key="4">
    <source>
        <dbReference type="Pfam" id="PF25973"/>
    </source>
</evidence>
<dbReference type="GO" id="GO:0015562">
    <property type="term" value="F:efflux transmembrane transporter activity"/>
    <property type="evidence" value="ECO:0007669"/>
    <property type="project" value="TreeGrafter"/>
</dbReference>
<dbReference type="RefSeq" id="WP_181394903.1">
    <property type="nucleotide sequence ID" value="NZ_QGTT01000004.1"/>
</dbReference>
<evidence type="ECO:0000313" key="6">
    <source>
        <dbReference type="Proteomes" id="UP000246964"/>
    </source>
</evidence>
<dbReference type="PANTHER" id="PTHR30469">
    <property type="entry name" value="MULTIDRUG RESISTANCE PROTEIN MDTA"/>
    <property type="match status" value="1"/>
</dbReference>
<dbReference type="InterPro" id="IPR058647">
    <property type="entry name" value="BSH_CzcB-like"/>
</dbReference>
<sequence length="321" mass="34424">MILNRSLVGLMFSAALVLVTSSGMAHATDYTVKQASIAEYIHLQGVVESTNSATVSAQVSGRIEAVNVDVGDQVEAGATIVTITSVDQYQAVAQAQAQVAAARATLVAEQQEFDRVTKLVAQKLVPDAELDRAKARLDNANAQLKAAQAATKRAQEQLSYTAVKAPYSGVVSERFVEPGELVQPGTPLMSGFDPAELRVHVDIPALFATAVEQFKWAEVAGLKPVAQRLFPTIHSASSTVRLRLNLPADGNLLPGQWLPVVVQVGEHEGLLVPQQAVLQRGELTMVRMQDNSWRAVRLGLTQNGQVEVVSGLKAGEVIRYE</sequence>
<feature type="signal peptide" evidence="3">
    <location>
        <begin position="1"/>
        <end position="27"/>
    </location>
</feature>
<organism evidence="5 6">
    <name type="scientific">Pseudidiomarina maritima</name>
    <dbReference type="NCBI Taxonomy" id="519453"/>
    <lineage>
        <taxon>Bacteria</taxon>
        <taxon>Pseudomonadati</taxon>
        <taxon>Pseudomonadota</taxon>
        <taxon>Gammaproteobacteria</taxon>
        <taxon>Alteromonadales</taxon>
        <taxon>Idiomarinaceae</taxon>
        <taxon>Pseudidiomarina</taxon>
    </lineage>
</organism>
<evidence type="ECO:0000313" key="5">
    <source>
        <dbReference type="EMBL" id="PWW14257.1"/>
    </source>
</evidence>
<protein>
    <submittedName>
        <fullName evidence="5">RND family efflux transporter MFP subunit</fullName>
    </submittedName>
</protein>
<dbReference type="InterPro" id="IPR006143">
    <property type="entry name" value="RND_pump_MFP"/>
</dbReference>
<comment type="caution">
    <text evidence="5">The sequence shown here is derived from an EMBL/GenBank/DDBJ whole genome shotgun (WGS) entry which is preliminary data.</text>
</comment>